<evidence type="ECO:0000313" key="1">
    <source>
        <dbReference type="EMBL" id="EHH01704.1"/>
    </source>
</evidence>
<accession>G5SME6</accession>
<organism evidence="1 2">
    <name type="scientific">Paraprevotella clara YIT 11840</name>
    <dbReference type="NCBI Taxonomy" id="762968"/>
    <lineage>
        <taxon>Bacteria</taxon>
        <taxon>Pseudomonadati</taxon>
        <taxon>Bacteroidota</taxon>
        <taxon>Bacteroidia</taxon>
        <taxon>Bacteroidales</taxon>
        <taxon>Prevotellaceae</taxon>
        <taxon>Paraprevotella</taxon>
    </lineage>
</organism>
<sequence length="84" mass="9249">MLFVNFILVVLWLPEVLSAHGTVCFSHNLHSSASIAHFRFLISAELKIVWLKEIYRLAQGGGELSIFGAGNARPAADRKALNTL</sequence>
<proteinExistence type="predicted"/>
<comment type="caution">
    <text evidence="1">The sequence shown here is derived from an EMBL/GenBank/DDBJ whole genome shotgun (WGS) entry which is preliminary data.</text>
</comment>
<gene>
    <name evidence="1" type="ORF">HMPREF9441_00521</name>
</gene>
<protein>
    <submittedName>
        <fullName evidence="1">Uncharacterized protein</fullName>
    </submittedName>
</protein>
<dbReference type="HOGENOM" id="CLU_2524507_0_0_10"/>
<name>G5SME6_9BACT</name>
<reference evidence="1 2" key="1">
    <citation type="submission" date="2011-03" db="EMBL/GenBank/DDBJ databases">
        <authorList>
            <person name="Weinstock G."/>
            <person name="Sodergren E."/>
            <person name="Clifton S."/>
            <person name="Fulton L."/>
            <person name="Fulton B."/>
            <person name="Courtney L."/>
            <person name="Fronick C."/>
            <person name="Harrison M."/>
            <person name="Strong C."/>
            <person name="Farmer C."/>
            <person name="Delahaunty K."/>
            <person name="Markovic C."/>
            <person name="Hall O."/>
            <person name="Minx P."/>
            <person name="Tomlinson C."/>
            <person name="Mitreva M."/>
            <person name="Hou S."/>
            <person name="Chen J."/>
            <person name="Wollam A."/>
            <person name="Pepin K.H."/>
            <person name="Johnson M."/>
            <person name="Bhonagiri V."/>
            <person name="Zhang X."/>
            <person name="Suruliraj S."/>
            <person name="Warren W."/>
            <person name="Chinwalla A."/>
            <person name="Mardis E.R."/>
            <person name="Wilson R.K."/>
        </authorList>
    </citation>
    <scope>NUCLEOTIDE SEQUENCE [LARGE SCALE GENOMIC DNA]</scope>
    <source>
        <strain evidence="1 2">YIT 11840</strain>
    </source>
</reference>
<dbReference type="EMBL" id="AFFY01000005">
    <property type="protein sequence ID" value="EHH01704.1"/>
    <property type="molecule type" value="Genomic_DNA"/>
</dbReference>
<dbReference type="STRING" id="762968.HMPREF9441_00521"/>
<dbReference type="AlphaFoldDB" id="G5SME6"/>
<dbReference type="Proteomes" id="UP000003598">
    <property type="component" value="Unassembled WGS sequence"/>
</dbReference>
<evidence type="ECO:0000313" key="2">
    <source>
        <dbReference type="Proteomes" id="UP000003598"/>
    </source>
</evidence>
<dbReference type="OrthoDB" id="9891657at2"/>
<keyword evidence="2" id="KW-1185">Reference proteome</keyword>